<dbReference type="RefSeq" id="WP_091206691.1">
    <property type="nucleotide sequence ID" value="NZ_FOCL01000001.1"/>
</dbReference>
<name>A0A1H8A3M8_9SPHI</name>
<gene>
    <name evidence="2" type="ORF">SAMN05192574_101311</name>
</gene>
<sequence>MEGKNKPCCSANRATTPTVAITDFSKAGRRDIGGMIKIPSGGFLMGTNDADRFVADGESPVREIYVDSFFIDTTTVTNSQFADFVEATGYQTDAEKFGWSFVFEGLLDITDADSDWQVAAQTPWWVMVHGASWSRPEGPKSSVADKMDHPVVHVSWNDAMSFCSWAGKRLPTEAEWEKAARGGLIQKRYPWGDALCPDGKHQCNIWQGVFPTLNTLDDGFLGTAPAQSFEPNGFGLYNMAGNVWEWCNDWFSNTAHLPGSQINPQGPPAGTTKTIKGGSFLCHESYCNRYRVAARTSNTPDSSASNMGFRCVVSE</sequence>
<accession>A0A1H8A3M8</accession>
<feature type="domain" description="Sulfatase-modifying factor enzyme-like" evidence="1">
    <location>
        <begin position="34"/>
        <end position="312"/>
    </location>
</feature>
<dbReference type="AlphaFoldDB" id="A0A1H8A3M8"/>
<proteinExistence type="predicted"/>
<dbReference type="InterPro" id="IPR042095">
    <property type="entry name" value="SUMF_sf"/>
</dbReference>
<protein>
    <submittedName>
        <fullName evidence="2">Formylglycine-generating enzyme, required for sulfatase activity, contains SUMF1/FGE domain</fullName>
    </submittedName>
</protein>
<evidence type="ECO:0000313" key="2">
    <source>
        <dbReference type="EMBL" id="SEM64514.1"/>
    </source>
</evidence>
<dbReference type="Proteomes" id="UP000198942">
    <property type="component" value="Unassembled WGS sequence"/>
</dbReference>
<dbReference type="PANTHER" id="PTHR23150">
    <property type="entry name" value="SULFATASE MODIFYING FACTOR 1, 2"/>
    <property type="match status" value="1"/>
</dbReference>
<dbReference type="PANTHER" id="PTHR23150:SF19">
    <property type="entry name" value="FORMYLGLYCINE-GENERATING ENZYME"/>
    <property type="match status" value="1"/>
</dbReference>
<dbReference type="GO" id="GO:0120147">
    <property type="term" value="F:formylglycine-generating oxidase activity"/>
    <property type="evidence" value="ECO:0007669"/>
    <property type="project" value="TreeGrafter"/>
</dbReference>
<reference evidence="3" key="1">
    <citation type="submission" date="2016-10" db="EMBL/GenBank/DDBJ databases">
        <authorList>
            <person name="Varghese N."/>
            <person name="Submissions S."/>
        </authorList>
    </citation>
    <scope>NUCLEOTIDE SEQUENCE [LARGE SCALE GENOMIC DNA]</scope>
    <source>
        <strain evidence="3">Gh-48</strain>
    </source>
</reference>
<dbReference type="InterPro" id="IPR051043">
    <property type="entry name" value="Sulfatase_Mod_Factor_Kinase"/>
</dbReference>
<dbReference type="STRING" id="551995.SAMN05192574_101311"/>
<organism evidence="2 3">
    <name type="scientific">Mucilaginibacter gossypiicola</name>
    <dbReference type="NCBI Taxonomy" id="551995"/>
    <lineage>
        <taxon>Bacteria</taxon>
        <taxon>Pseudomonadati</taxon>
        <taxon>Bacteroidota</taxon>
        <taxon>Sphingobacteriia</taxon>
        <taxon>Sphingobacteriales</taxon>
        <taxon>Sphingobacteriaceae</taxon>
        <taxon>Mucilaginibacter</taxon>
    </lineage>
</organism>
<keyword evidence="3" id="KW-1185">Reference proteome</keyword>
<evidence type="ECO:0000313" key="3">
    <source>
        <dbReference type="Proteomes" id="UP000198942"/>
    </source>
</evidence>
<dbReference type="SUPFAM" id="SSF56436">
    <property type="entry name" value="C-type lectin-like"/>
    <property type="match status" value="1"/>
</dbReference>
<dbReference type="InterPro" id="IPR016187">
    <property type="entry name" value="CTDL_fold"/>
</dbReference>
<dbReference type="Pfam" id="PF03781">
    <property type="entry name" value="FGE-sulfatase"/>
    <property type="match status" value="1"/>
</dbReference>
<dbReference type="OrthoDB" id="9773278at2"/>
<evidence type="ECO:0000259" key="1">
    <source>
        <dbReference type="Pfam" id="PF03781"/>
    </source>
</evidence>
<dbReference type="EMBL" id="FOCL01000001">
    <property type="protein sequence ID" value="SEM64514.1"/>
    <property type="molecule type" value="Genomic_DNA"/>
</dbReference>
<dbReference type="Gene3D" id="3.90.1580.10">
    <property type="entry name" value="paralog of FGE (formylglycine-generating enzyme)"/>
    <property type="match status" value="1"/>
</dbReference>
<dbReference type="InterPro" id="IPR005532">
    <property type="entry name" value="SUMF_dom"/>
</dbReference>